<dbReference type="AlphaFoldDB" id="A0A813G8H7"/>
<proteinExistence type="predicted"/>
<feature type="non-terminal residue" evidence="1">
    <location>
        <position position="65"/>
    </location>
</feature>
<name>A0A813G8H7_POLGL</name>
<reference evidence="1" key="1">
    <citation type="submission" date="2021-02" db="EMBL/GenBank/DDBJ databases">
        <authorList>
            <person name="Dougan E. K."/>
            <person name="Rhodes N."/>
            <person name="Thang M."/>
            <person name="Chan C."/>
        </authorList>
    </citation>
    <scope>NUCLEOTIDE SEQUENCE</scope>
</reference>
<gene>
    <name evidence="1" type="ORF">PGLA1383_LOCUS36607</name>
</gene>
<evidence type="ECO:0000313" key="1">
    <source>
        <dbReference type="EMBL" id="CAE8619011.1"/>
    </source>
</evidence>
<dbReference type="Proteomes" id="UP000654075">
    <property type="component" value="Unassembled WGS sequence"/>
</dbReference>
<accession>A0A813G8H7</accession>
<dbReference type="EMBL" id="CAJNNV010026793">
    <property type="protein sequence ID" value="CAE8619011.1"/>
    <property type="molecule type" value="Genomic_DNA"/>
</dbReference>
<sequence>DRAQLRADGRLQLLYHGVAFRSCHGEGVAPELPTECPELEAVPPAPGPALQPRVFRAEAPAGAAT</sequence>
<keyword evidence="2" id="KW-1185">Reference proteome</keyword>
<feature type="non-terminal residue" evidence="1">
    <location>
        <position position="1"/>
    </location>
</feature>
<evidence type="ECO:0000313" key="2">
    <source>
        <dbReference type="Proteomes" id="UP000654075"/>
    </source>
</evidence>
<protein>
    <submittedName>
        <fullName evidence="1">Uncharacterized protein</fullName>
    </submittedName>
</protein>
<comment type="caution">
    <text evidence="1">The sequence shown here is derived from an EMBL/GenBank/DDBJ whole genome shotgun (WGS) entry which is preliminary data.</text>
</comment>
<organism evidence="1 2">
    <name type="scientific">Polarella glacialis</name>
    <name type="common">Dinoflagellate</name>
    <dbReference type="NCBI Taxonomy" id="89957"/>
    <lineage>
        <taxon>Eukaryota</taxon>
        <taxon>Sar</taxon>
        <taxon>Alveolata</taxon>
        <taxon>Dinophyceae</taxon>
        <taxon>Suessiales</taxon>
        <taxon>Suessiaceae</taxon>
        <taxon>Polarella</taxon>
    </lineage>
</organism>